<dbReference type="PANTHER" id="PTHR11259:SF2">
    <property type="entry name" value="GH16429P"/>
    <property type="match status" value="1"/>
</dbReference>
<evidence type="ECO:0000256" key="4">
    <source>
        <dbReference type="RuleBase" id="RU367014"/>
    </source>
</evidence>
<gene>
    <name evidence="5" type="primary">Mo02059</name>
    <name evidence="5" type="ORF">E5Q_02059</name>
</gene>
<dbReference type="AlphaFoldDB" id="G7DXU5"/>
<dbReference type="GO" id="GO:0000329">
    <property type="term" value="C:fungal-type vacuole membrane"/>
    <property type="evidence" value="ECO:0007669"/>
    <property type="project" value="TreeGrafter"/>
</dbReference>
<keyword evidence="2 4" id="KW-0547">Nucleotide-binding</keyword>
<dbReference type="InParanoid" id="G7DXU5"/>
<dbReference type="SUPFAM" id="SSF52540">
    <property type="entry name" value="P-loop containing nucleoside triphosphate hydrolases"/>
    <property type="match status" value="1"/>
</dbReference>
<accession>G7DXU5</accession>
<comment type="function">
    <text evidence="4">GTPase involved in activation of the TORC1 signaling pathway, which promotes growth and represses autophagy in nutrient-rich conditions.</text>
</comment>
<dbReference type="GO" id="GO:1990131">
    <property type="term" value="C:Gtr1-Gtr2 GTPase complex"/>
    <property type="evidence" value="ECO:0007669"/>
    <property type="project" value="UniProtKB-UniRule"/>
</dbReference>
<dbReference type="OrthoDB" id="26136at2759"/>
<dbReference type="GO" id="GO:0005634">
    <property type="term" value="C:nucleus"/>
    <property type="evidence" value="ECO:0007669"/>
    <property type="project" value="TreeGrafter"/>
</dbReference>
<name>G7DXU5_MIXOS</name>
<evidence type="ECO:0000313" key="6">
    <source>
        <dbReference type="Proteomes" id="UP000009131"/>
    </source>
</evidence>
<dbReference type="Gene3D" id="3.40.50.300">
    <property type="entry name" value="P-loop containing nucleotide triphosphate hydrolases"/>
    <property type="match status" value="1"/>
</dbReference>
<dbReference type="FunCoup" id="G7DXU5">
    <property type="interactions" value="324"/>
</dbReference>
<dbReference type="EMBL" id="BABT02000062">
    <property type="protein sequence ID" value="GAA95405.1"/>
    <property type="molecule type" value="Genomic_DNA"/>
</dbReference>
<dbReference type="GO" id="GO:0005525">
    <property type="term" value="F:GTP binding"/>
    <property type="evidence" value="ECO:0007669"/>
    <property type="project" value="UniProtKB-UniRule"/>
</dbReference>
<keyword evidence="6" id="KW-1185">Reference proteome</keyword>
<dbReference type="HOGENOM" id="CLU_047421_1_1_1"/>
<dbReference type="eggNOG" id="KOG3887">
    <property type="taxonomic scope" value="Eukaryota"/>
</dbReference>
<comment type="subunit">
    <text evidence="4">Component of the GSE complex.</text>
</comment>
<dbReference type="InterPro" id="IPR027417">
    <property type="entry name" value="P-loop_NTPase"/>
</dbReference>
<sequence length="373" mass="41669">MNSSLLATTSSDGPAADETDLPLQRAKTLVIMGPRSSGKTSIVATVLDQSEPSDTLYIESTTRPTLNEFTVFTKFNIWDYPGNTYDLELAALSHEDVHGVIYVVDGQAFQADTSDVAHKIALSVCKIWERNTNCLFSVFVHKTDGFSFEYQKEILEEIQFRFDDELFDLLPANAGIARPSPAFYLTSIYGPTINVAMSKVLQSLMPAQATLEKLADLMNIQCSFEKVFLFHLPTRLYFTTDSSPFDKETHEICSDYIDLVMDIGGLYKPHERSKQSQPGSRDASPARIKTMQKANGTVQPRSYQYSRVKVASGKTLALWGIDENLALIAIISPNVLERPNQFPLVEYNVGCFREAVQQIKTLEKTAHLHESVS</sequence>
<dbReference type="Pfam" id="PF04670">
    <property type="entry name" value="Gtr1_RagA"/>
    <property type="match status" value="1"/>
</dbReference>
<reference evidence="5 6" key="1">
    <citation type="journal article" date="2011" name="J. Gen. Appl. Microbiol.">
        <title>Draft genome sequencing of the enigmatic basidiomycete Mixia osmundae.</title>
        <authorList>
            <person name="Nishida H."/>
            <person name="Nagatsuka Y."/>
            <person name="Sugiyama J."/>
        </authorList>
    </citation>
    <scope>NUCLEOTIDE SEQUENCE [LARGE SCALE GENOMIC DNA]</scope>
    <source>
        <strain evidence="6">CBS 9802 / IAM 14324 / JCM 22182 / KY 12970</strain>
    </source>
</reference>
<dbReference type="RefSeq" id="XP_014569925.1">
    <property type="nucleotide sequence ID" value="XM_014714439.1"/>
</dbReference>
<dbReference type="STRING" id="764103.G7DXU5"/>
<dbReference type="GO" id="GO:1904263">
    <property type="term" value="P:positive regulation of TORC1 signaling"/>
    <property type="evidence" value="ECO:0007669"/>
    <property type="project" value="TreeGrafter"/>
</dbReference>
<evidence type="ECO:0000256" key="3">
    <source>
        <dbReference type="ARBA" id="ARBA00023134"/>
    </source>
</evidence>
<dbReference type="Gene3D" id="3.30.450.190">
    <property type="match status" value="1"/>
</dbReference>
<protein>
    <recommendedName>
        <fullName evidence="4">GTP-binding protein</fullName>
    </recommendedName>
</protein>
<comment type="similarity">
    <text evidence="1 4">Belongs to the GTR/RAG GTP-binding protein family.</text>
</comment>
<dbReference type="PANTHER" id="PTHR11259">
    <property type="entry name" value="RAS-RELATED GTP BINDING RAG/GTR YEAST"/>
    <property type="match status" value="1"/>
</dbReference>
<reference evidence="5 6" key="2">
    <citation type="journal article" date="2012" name="Open Biol.">
        <title>Characteristics of nucleosomes and linker DNA regions on the genome of the basidiomycete Mixia osmundae revealed by mono- and dinucleosome mapping.</title>
        <authorList>
            <person name="Nishida H."/>
            <person name="Kondo S."/>
            <person name="Matsumoto T."/>
            <person name="Suzuki Y."/>
            <person name="Yoshikawa H."/>
            <person name="Taylor T.D."/>
            <person name="Sugiyama J."/>
        </authorList>
    </citation>
    <scope>NUCLEOTIDE SEQUENCE [LARGE SCALE GENOMIC DNA]</scope>
    <source>
        <strain evidence="6">CBS 9802 / IAM 14324 / JCM 22182 / KY 12970</strain>
    </source>
</reference>
<dbReference type="Proteomes" id="UP000009131">
    <property type="component" value="Unassembled WGS sequence"/>
</dbReference>
<evidence type="ECO:0000256" key="1">
    <source>
        <dbReference type="ARBA" id="ARBA00007756"/>
    </source>
</evidence>
<dbReference type="GO" id="GO:0009267">
    <property type="term" value="P:cellular response to starvation"/>
    <property type="evidence" value="ECO:0007669"/>
    <property type="project" value="TreeGrafter"/>
</dbReference>
<organism evidence="5 6">
    <name type="scientific">Mixia osmundae (strain CBS 9802 / IAM 14324 / JCM 22182 / KY 12970)</name>
    <dbReference type="NCBI Taxonomy" id="764103"/>
    <lineage>
        <taxon>Eukaryota</taxon>
        <taxon>Fungi</taxon>
        <taxon>Dikarya</taxon>
        <taxon>Basidiomycota</taxon>
        <taxon>Pucciniomycotina</taxon>
        <taxon>Mixiomycetes</taxon>
        <taxon>Mixiales</taxon>
        <taxon>Mixiaceae</taxon>
        <taxon>Mixia</taxon>
    </lineage>
</organism>
<proteinExistence type="inferred from homology"/>
<dbReference type="OMA" id="NCRTFQE"/>
<keyword evidence="3 4" id="KW-0342">GTP-binding</keyword>
<evidence type="ECO:0000256" key="2">
    <source>
        <dbReference type="ARBA" id="ARBA00022741"/>
    </source>
</evidence>
<evidence type="ECO:0000313" key="5">
    <source>
        <dbReference type="EMBL" id="GAA95405.1"/>
    </source>
</evidence>
<dbReference type="GO" id="GO:0010507">
    <property type="term" value="P:negative regulation of autophagy"/>
    <property type="evidence" value="ECO:0007669"/>
    <property type="project" value="TreeGrafter"/>
</dbReference>
<dbReference type="InterPro" id="IPR006762">
    <property type="entry name" value="Gtr1_RagA"/>
</dbReference>
<comment type="caution">
    <text evidence="5">The sequence shown here is derived from an EMBL/GenBank/DDBJ whole genome shotgun (WGS) entry which is preliminary data.</text>
</comment>
<dbReference type="GO" id="GO:0003924">
    <property type="term" value="F:GTPase activity"/>
    <property type="evidence" value="ECO:0007669"/>
    <property type="project" value="UniProtKB-UniRule"/>
</dbReference>